<feature type="transmembrane region" description="Helical" evidence="1">
    <location>
        <begin position="169"/>
        <end position="188"/>
    </location>
</feature>
<evidence type="ECO:0000313" key="2">
    <source>
        <dbReference type="EMBL" id="RRB18258.1"/>
    </source>
</evidence>
<feature type="transmembrane region" description="Helical" evidence="1">
    <location>
        <begin position="221"/>
        <end position="244"/>
    </location>
</feature>
<keyword evidence="1" id="KW-1133">Transmembrane helix</keyword>
<dbReference type="EMBL" id="RQJP01000001">
    <property type="protein sequence ID" value="RRB18258.1"/>
    <property type="molecule type" value="Genomic_DNA"/>
</dbReference>
<evidence type="ECO:0000313" key="3">
    <source>
        <dbReference type="Proteomes" id="UP000274271"/>
    </source>
</evidence>
<reference evidence="2 3" key="1">
    <citation type="submission" date="2018-11" db="EMBL/GenBank/DDBJ databases">
        <authorList>
            <person name="Zhou Z."/>
            <person name="Wang G."/>
        </authorList>
    </citation>
    <scope>NUCLEOTIDE SEQUENCE [LARGE SCALE GENOMIC DNA]</scope>
    <source>
        <strain evidence="2 3">KCTC42998</strain>
    </source>
</reference>
<feature type="transmembrane region" description="Helical" evidence="1">
    <location>
        <begin position="20"/>
        <end position="43"/>
    </location>
</feature>
<feature type="transmembrane region" description="Helical" evidence="1">
    <location>
        <begin position="342"/>
        <end position="361"/>
    </location>
</feature>
<keyword evidence="1" id="KW-0472">Membrane</keyword>
<accession>A0A3P1CYP1</accession>
<protein>
    <recommendedName>
        <fullName evidence="4">Glycosyltransferase RgtA/B/C/D-like domain-containing protein</fullName>
    </recommendedName>
</protein>
<dbReference type="Proteomes" id="UP000274271">
    <property type="component" value="Unassembled WGS sequence"/>
</dbReference>
<feature type="transmembrane region" description="Helical" evidence="1">
    <location>
        <begin position="145"/>
        <end position="163"/>
    </location>
</feature>
<feature type="transmembrane region" description="Helical" evidence="1">
    <location>
        <begin position="368"/>
        <end position="387"/>
    </location>
</feature>
<proteinExistence type="predicted"/>
<dbReference type="AlphaFoldDB" id="A0A3P1CYP1"/>
<organism evidence="2 3">
    <name type="scientific">Larkinella knui</name>
    <dbReference type="NCBI Taxonomy" id="2025310"/>
    <lineage>
        <taxon>Bacteria</taxon>
        <taxon>Pseudomonadati</taxon>
        <taxon>Bacteroidota</taxon>
        <taxon>Cytophagia</taxon>
        <taxon>Cytophagales</taxon>
        <taxon>Spirosomataceae</taxon>
        <taxon>Larkinella</taxon>
    </lineage>
</organism>
<feature type="transmembrane region" description="Helical" evidence="1">
    <location>
        <begin position="265"/>
        <end position="285"/>
    </location>
</feature>
<comment type="caution">
    <text evidence="2">The sequence shown here is derived from an EMBL/GenBank/DDBJ whole genome shotgun (WGS) entry which is preliminary data.</text>
</comment>
<name>A0A3P1CYP1_9BACT</name>
<feature type="transmembrane region" description="Helical" evidence="1">
    <location>
        <begin position="121"/>
        <end position="138"/>
    </location>
</feature>
<sequence>MDESSTLPHRAFLFFSSFRFRLSFTFYLVFLFLLAAILGTYLAQNFSGPMIGGEDVDQYEFVGDFFYRNLHFTPLPQLDLNNTDVLYPYGTDHAFIPWSWERDYFYALFHGFFDHAPLLQIYYVISLIISAVGSFLLLHRSYSPSRSFAGAIMVTFFNFYAIFKYPVHLGYATVQYTTLSLIVDFLLVKRFVLYKPLSLRFLLFWMLIHMLALGQEPAYTTGYSLASAFLSIMYVGSVAAYRGYGGEYPQLKNKIADWLSTNYRATPGSVAILLGLLLLFAYLYVPLSVEIFLTATKYNFKTMPPQQEIWSHPLRLLIPHFPGFNTFDFPFSPWIRNLYETYSGGSPGWFILLAGITGFWYARKQYTIFVPLLVLFTLCLFYHPTHIPTLKLFPWFIYHRNGERSTMIYPVIFGLMALHIPSPFRSGLHSSLLAVLALLAGMEAFTAYRIRSDSTVLSFKVDDTFYNYMDLVRQQPGEAVLDWPFCIVGGNGTGQNQGLCPYYSKTASVSTYRRYHGKKTVGHYYGGRLHIDQIQSFLVADWARVLPGNCENAAGTGLCNCQSVDWAYLTKLYRRYDFAGINLYPDLLEPACVQEVYARFGQPIAETQVPKAGRVQFIPRKR</sequence>
<evidence type="ECO:0000256" key="1">
    <source>
        <dbReference type="SAM" id="Phobius"/>
    </source>
</evidence>
<dbReference type="OrthoDB" id="907929at2"/>
<keyword evidence="3" id="KW-1185">Reference proteome</keyword>
<keyword evidence="1" id="KW-0812">Transmembrane</keyword>
<feature type="transmembrane region" description="Helical" evidence="1">
    <location>
        <begin position="197"/>
        <end position="215"/>
    </location>
</feature>
<evidence type="ECO:0008006" key="4">
    <source>
        <dbReference type="Google" id="ProtNLM"/>
    </source>
</evidence>
<gene>
    <name evidence="2" type="ORF">EHT87_08285</name>
</gene>
<dbReference type="RefSeq" id="WP_124905671.1">
    <property type="nucleotide sequence ID" value="NZ_RQJP01000001.1"/>
</dbReference>